<dbReference type="GO" id="GO:0004674">
    <property type="term" value="F:protein serine/threonine kinase activity"/>
    <property type="evidence" value="ECO:0007669"/>
    <property type="project" value="UniProtKB-KW"/>
</dbReference>
<dbReference type="Pfam" id="PF00069">
    <property type="entry name" value="Pkinase"/>
    <property type="match status" value="2"/>
</dbReference>
<feature type="region of interest" description="Disordered" evidence="11">
    <location>
        <begin position="546"/>
        <end position="696"/>
    </location>
</feature>
<gene>
    <name evidence="14" type="primary">RIM15</name>
    <name evidence="14" type="ORF">ZYGM_000734</name>
</gene>
<feature type="region of interest" description="Disordered" evidence="11">
    <location>
        <begin position="881"/>
        <end position="946"/>
    </location>
</feature>
<evidence type="ECO:0000256" key="7">
    <source>
        <dbReference type="ARBA" id="ARBA00022840"/>
    </source>
</evidence>
<dbReference type="GO" id="GO:0005737">
    <property type="term" value="C:cytoplasm"/>
    <property type="evidence" value="ECO:0007669"/>
    <property type="project" value="TreeGrafter"/>
</dbReference>
<comment type="catalytic activity">
    <reaction evidence="8">
        <text>L-threonyl-[protein] + ATP = O-phospho-L-threonyl-[protein] + ADP + H(+)</text>
        <dbReference type="Rhea" id="RHEA:46608"/>
        <dbReference type="Rhea" id="RHEA-COMP:11060"/>
        <dbReference type="Rhea" id="RHEA-COMP:11605"/>
        <dbReference type="ChEBI" id="CHEBI:15378"/>
        <dbReference type="ChEBI" id="CHEBI:30013"/>
        <dbReference type="ChEBI" id="CHEBI:30616"/>
        <dbReference type="ChEBI" id="CHEBI:61977"/>
        <dbReference type="ChEBI" id="CHEBI:456216"/>
        <dbReference type="EC" id="2.7.11.1"/>
    </reaction>
</comment>
<dbReference type="GO" id="GO:1901992">
    <property type="term" value="P:positive regulation of mitotic cell cycle phase transition"/>
    <property type="evidence" value="ECO:0007669"/>
    <property type="project" value="UniProtKB-ARBA"/>
</dbReference>
<dbReference type="FunFam" id="1.10.510.10:FF:000340">
    <property type="entry name" value="Serine threonine protein kinase"/>
    <property type="match status" value="1"/>
</dbReference>
<dbReference type="InterPro" id="IPR050236">
    <property type="entry name" value="Ser_Thr_kinase_AGC"/>
</dbReference>
<dbReference type="InterPro" id="IPR000719">
    <property type="entry name" value="Prot_kinase_dom"/>
</dbReference>
<comment type="catalytic activity">
    <reaction evidence="9">
        <text>L-seryl-[protein] + ATP = O-phospho-L-seryl-[protein] + ADP + H(+)</text>
        <dbReference type="Rhea" id="RHEA:17989"/>
        <dbReference type="Rhea" id="RHEA-COMP:9863"/>
        <dbReference type="Rhea" id="RHEA-COMP:11604"/>
        <dbReference type="ChEBI" id="CHEBI:15378"/>
        <dbReference type="ChEBI" id="CHEBI:29999"/>
        <dbReference type="ChEBI" id="CHEBI:30616"/>
        <dbReference type="ChEBI" id="CHEBI:83421"/>
        <dbReference type="ChEBI" id="CHEBI:456216"/>
        <dbReference type="EC" id="2.7.11.1"/>
    </reaction>
</comment>
<dbReference type="InterPro" id="IPR008271">
    <property type="entry name" value="Ser/Thr_kinase_AS"/>
</dbReference>
<dbReference type="Gene3D" id="3.40.50.2300">
    <property type="match status" value="1"/>
</dbReference>
<dbReference type="PANTHER" id="PTHR24356">
    <property type="entry name" value="SERINE/THREONINE-PROTEIN KINASE"/>
    <property type="match status" value="1"/>
</dbReference>
<evidence type="ECO:0000256" key="3">
    <source>
        <dbReference type="ARBA" id="ARBA00022553"/>
    </source>
</evidence>
<dbReference type="OrthoDB" id="162894at2759"/>
<dbReference type="PROSITE" id="PS50011">
    <property type="entry name" value="PROTEIN_KINASE_DOM"/>
    <property type="match status" value="1"/>
</dbReference>
<protein>
    <recommendedName>
        <fullName evidence="1">non-specific serine/threonine protein kinase</fullName>
        <ecNumber evidence="1">2.7.11.1</ecNumber>
    </recommendedName>
</protein>
<evidence type="ECO:0000256" key="5">
    <source>
        <dbReference type="ARBA" id="ARBA00022741"/>
    </source>
</evidence>
<sequence>MSQCSEGIVTPKRSKSIASSTSESSSNYDKYLQLATEKNPVMLLELDQDGTIRYLSDLWVKIVGPRDSSQIADLIVGSPDDKYVFHRAIEMMLLNDSVSYTVTFNVVAGGNNSDEEGEACKDDVKEEDRGVSEENRVMNLEACGILIRDNETQLPTHSMWTVKPYDPGWYREETLADLPTEFVKRLGFGATIFAEYLRLVDYEQCLDSADLPAPKVELCRVCETFVPAWWLETHAQSCVCEHRIDSWIHLLHDSLVEQAAILENDPELRNGYKGLPITMHTSAARNIVASLRELCEISVNINPSELRSVNFTTAEDLLVNPISLTQENIEGFYDFSPRSKCNIQNVRNWQLSFKEEIQQDQGLALLVHETVDLAKQKVEALLRLDNAMTYSLRIKNEVNNWVLQLIAQRVESNKANSRLVTEYADPSMGEASIHSQTNQPLRQEALIPSTALTEGSIIPSETSSGETSRNSGGNVSRSPIQADASSVRNSTLNAGPHSGHSDFSSKIASPQPHRPRPDLFSSSYLMADKLPDLELSPLDTVAGKREADVGPYSSSSNSDVGVSKYADKLQPSSSTPRQKNEDQPRSSSFIRHASGGTLDLSEKSDNHSALLSSQIPMKIDSKGSTNLPKLKSTVSLTPGRCSPLPAALANSQGSRKSSGSQPRGGADSSGISSPYVNSRGYLTPEQQANSSNLPKQPLSPLLLATNQIKSPAPSIKDYTVLKPISKGAYGSVYLARKKLTGEYFAIKALRKSDMISKNQVTNVKSERAIMMVQSEKPYVAPLYASFQNRDNLFLVMEYLPGGDLATLIRMMGYLPDEWAKQYISEVIIGVDDMHQNGIIHHDLKPENLLIDSRGHVKLTDFGLSRAGLVRRHKNINTSKHFSFSNMSSSQSPISPILGTSAGRVNHKRNSSLKHEFSENSSTSSPSTDEILTRGRRYSESSGHSHGDILALKRSDSQVSFSITNISRSNTPTPPLFDNSHMRTNSNTSDKMIDAGNPVDLALFHPEDSKQDKAFFGTPDYLAPETIEGTGEGDACDWWSVGCILFEMLLGYPPFHEKTPEEVFKNILACNIEWPEFTSSEDQNEFEKSCAKNLISKLLVLDPARRLGSRGAQEIKEHSYFKSVDWSHVYEEEPSFVPSVEDPENTEYFDLRGAAIEDFGPDYDGREVTVGMEGEGQGHLTPLSPSIDATKHLSGSVVMGQDSTTQIPTNKLSPFALESDSHDNNSTLSSPIMKHVPLAIPPHMRDRRVSKLNESQTEFGSFYYRNLSALDKANKDAINRLKNEHLTESPGLHRRASSASHFSSSSDSSGPKIRHGKPSTSVCGSPSGNLVNKSSITRAGSPTFRSFSPDRSINTDLVGGHSRKGSGESSNNFPGVYNLQFTEDSPKISRIKSPVSPNTSMPAAGCTSVVPTLISSSSSMGSNRTKAITRSGSQRANSNEYSESNRLQAVSKVQSMRYKRRSGRKSSNTKDVRYDMDVLVCEPISIHRYRLSRELEDLGCAVIAVGAGDELIGRATSGIKFDLIMTALKLPKLGAADIVSLLKYTNGVNSVTPVVALTNYYQEAVSLNLFNDVLEKPVHSNSLRKVVAKYALQKSQQQEETIFSDND</sequence>
<dbReference type="PANTHER" id="PTHR24356:SF1">
    <property type="entry name" value="SERINE_THREONINE-PROTEIN KINASE GREATWALL"/>
    <property type="match status" value="1"/>
</dbReference>
<evidence type="ECO:0000256" key="8">
    <source>
        <dbReference type="ARBA" id="ARBA00047899"/>
    </source>
</evidence>
<feature type="compositionally biased region" description="Basic and acidic residues" evidence="11">
    <location>
        <begin position="930"/>
        <end position="946"/>
    </location>
</feature>
<feature type="domain" description="Protein kinase" evidence="12">
    <location>
        <begin position="718"/>
        <end position="1120"/>
    </location>
</feature>
<feature type="compositionally biased region" description="Polar residues" evidence="11">
    <location>
        <begin position="684"/>
        <end position="694"/>
    </location>
</feature>
<dbReference type="Gene3D" id="3.30.200.20">
    <property type="entry name" value="Phosphorylase Kinase, domain 1"/>
    <property type="match status" value="1"/>
</dbReference>
<dbReference type="Gene3D" id="1.10.510.10">
    <property type="entry name" value="Transferase(Phosphotransferase) domain 1"/>
    <property type="match status" value="2"/>
</dbReference>
<dbReference type="GO" id="GO:0000160">
    <property type="term" value="P:phosphorelay signal transduction system"/>
    <property type="evidence" value="ECO:0007669"/>
    <property type="project" value="InterPro"/>
</dbReference>
<evidence type="ECO:0000259" key="13">
    <source>
        <dbReference type="PROSITE" id="PS50110"/>
    </source>
</evidence>
<dbReference type="PROSITE" id="PS00108">
    <property type="entry name" value="PROTEIN_KINASE_ST"/>
    <property type="match status" value="1"/>
</dbReference>
<feature type="compositionally biased region" description="Low complexity" evidence="11">
    <location>
        <begin position="881"/>
        <end position="894"/>
    </location>
</feature>
<keyword evidence="3" id="KW-0597">Phosphoprotein</keyword>
<dbReference type="CDD" id="cd05611">
    <property type="entry name" value="STKc_Rim15_like"/>
    <property type="match status" value="1"/>
</dbReference>
<dbReference type="Proteomes" id="UP000301737">
    <property type="component" value="Unassembled WGS sequence"/>
</dbReference>
<feature type="region of interest" description="Disordered" evidence="11">
    <location>
        <begin position="448"/>
        <end position="520"/>
    </location>
</feature>
<keyword evidence="6" id="KW-0418">Kinase</keyword>
<accession>A0A4C2EH37</accession>
<dbReference type="InterPro" id="IPR001789">
    <property type="entry name" value="Sig_transdc_resp-reg_receiver"/>
</dbReference>
<evidence type="ECO:0000256" key="6">
    <source>
        <dbReference type="ARBA" id="ARBA00022777"/>
    </source>
</evidence>
<comment type="caution">
    <text evidence="14">The sequence shown here is derived from an EMBL/GenBank/DDBJ whole genome shotgun (WGS) entry which is preliminary data.</text>
</comment>
<keyword evidence="15" id="KW-1185">Reference proteome</keyword>
<evidence type="ECO:0000256" key="11">
    <source>
        <dbReference type="SAM" id="MobiDB-lite"/>
    </source>
</evidence>
<evidence type="ECO:0000313" key="15">
    <source>
        <dbReference type="Proteomes" id="UP000301737"/>
    </source>
</evidence>
<evidence type="ECO:0000256" key="2">
    <source>
        <dbReference type="ARBA" id="ARBA00022527"/>
    </source>
</evidence>
<evidence type="ECO:0000256" key="9">
    <source>
        <dbReference type="ARBA" id="ARBA00048679"/>
    </source>
</evidence>
<feature type="compositionally biased region" description="Polar residues" evidence="11">
    <location>
        <begin position="649"/>
        <end position="661"/>
    </location>
</feature>
<dbReference type="SMART" id="SM00220">
    <property type="entry name" value="S_TKc"/>
    <property type="match status" value="1"/>
</dbReference>
<feature type="region of interest" description="Disordered" evidence="11">
    <location>
        <begin position="1283"/>
        <end position="1377"/>
    </location>
</feature>
<proteinExistence type="predicted"/>
<feature type="region of interest" description="Disordered" evidence="11">
    <location>
        <begin position="1414"/>
        <end position="1445"/>
    </location>
</feature>
<name>A0A4C2EH37_9SACH</name>
<dbReference type="EMBL" id="BIMX01000035">
    <property type="protein sequence ID" value="GCF01553.1"/>
    <property type="molecule type" value="Genomic_DNA"/>
</dbReference>
<feature type="region of interest" description="Disordered" evidence="11">
    <location>
        <begin position="1"/>
        <end position="23"/>
    </location>
</feature>
<feature type="compositionally biased region" description="Polar residues" evidence="11">
    <location>
        <begin position="1317"/>
        <end position="1354"/>
    </location>
</feature>
<dbReference type="InterPro" id="IPR011006">
    <property type="entry name" value="CheY-like_superfamily"/>
</dbReference>
<keyword evidence="2" id="KW-0723">Serine/threonine-protein kinase</keyword>
<dbReference type="SMART" id="SM00448">
    <property type="entry name" value="REC"/>
    <property type="match status" value="1"/>
</dbReference>
<evidence type="ECO:0000256" key="4">
    <source>
        <dbReference type="ARBA" id="ARBA00022679"/>
    </source>
</evidence>
<dbReference type="GO" id="GO:0005524">
    <property type="term" value="F:ATP binding"/>
    <property type="evidence" value="ECO:0007669"/>
    <property type="project" value="UniProtKB-KW"/>
</dbReference>
<comment type="caution">
    <text evidence="10">Lacks conserved residue(s) required for the propagation of feature annotation.</text>
</comment>
<reference evidence="14 15" key="1">
    <citation type="submission" date="2019-01" db="EMBL/GenBank/DDBJ databases">
        <title>Draft Genome Sequencing of Zygosaccharomyces mellis Ca-7.</title>
        <authorList>
            <person name="Shiwa Y."/>
            <person name="Kanesaki Y."/>
            <person name="Ishige T."/>
            <person name="Mura K."/>
            <person name="Hori T."/>
            <person name="Tamura T."/>
        </authorList>
    </citation>
    <scope>NUCLEOTIDE SEQUENCE [LARGE SCALE GENOMIC DNA]</scope>
    <source>
        <strain evidence="14 15">Ca-7</strain>
    </source>
</reference>
<evidence type="ECO:0000256" key="10">
    <source>
        <dbReference type="PROSITE-ProRule" id="PRU00169"/>
    </source>
</evidence>
<dbReference type="GO" id="GO:0006950">
    <property type="term" value="P:response to stress"/>
    <property type="evidence" value="ECO:0007669"/>
    <property type="project" value="UniProtKB-ARBA"/>
</dbReference>
<keyword evidence="7" id="KW-0067">ATP-binding</keyword>
<dbReference type="EC" id="2.7.11.1" evidence="1"/>
<feature type="domain" description="Response regulatory" evidence="13">
    <location>
        <begin position="1476"/>
        <end position="1590"/>
    </location>
</feature>
<dbReference type="SUPFAM" id="SSF52172">
    <property type="entry name" value="CheY-like"/>
    <property type="match status" value="1"/>
</dbReference>
<keyword evidence="5" id="KW-0547">Nucleotide-binding</keyword>
<evidence type="ECO:0000256" key="1">
    <source>
        <dbReference type="ARBA" id="ARBA00012513"/>
    </source>
</evidence>
<evidence type="ECO:0000313" key="14">
    <source>
        <dbReference type="EMBL" id="GCF01553.1"/>
    </source>
</evidence>
<dbReference type="InterPro" id="IPR011009">
    <property type="entry name" value="Kinase-like_dom_sf"/>
</dbReference>
<feature type="compositionally biased region" description="Low complexity" evidence="11">
    <location>
        <begin position="1296"/>
        <end position="1308"/>
    </location>
</feature>
<feature type="compositionally biased region" description="Polar residues" evidence="11">
    <location>
        <begin position="459"/>
        <end position="493"/>
    </location>
</feature>
<keyword evidence="4" id="KW-0808">Transferase</keyword>
<dbReference type="FunFam" id="3.30.200.20:FF:001008">
    <property type="entry name" value="Serine/threonine-protein kinase cek1"/>
    <property type="match status" value="1"/>
</dbReference>
<dbReference type="SUPFAM" id="SSF56112">
    <property type="entry name" value="Protein kinase-like (PK-like)"/>
    <property type="match status" value="1"/>
</dbReference>
<dbReference type="PROSITE" id="PS50110">
    <property type="entry name" value="RESPONSE_REGULATORY"/>
    <property type="match status" value="1"/>
</dbReference>
<evidence type="ECO:0000259" key="12">
    <source>
        <dbReference type="PROSITE" id="PS50011"/>
    </source>
</evidence>
<dbReference type="GO" id="GO:0005634">
    <property type="term" value="C:nucleus"/>
    <property type="evidence" value="ECO:0007669"/>
    <property type="project" value="TreeGrafter"/>
</dbReference>
<feature type="compositionally biased region" description="Polar residues" evidence="11">
    <location>
        <begin position="1366"/>
        <end position="1377"/>
    </location>
</feature>
<feature type="compositionally biased region" description="Polar residues" evidence="11">
    <location>
        <begin position="622"/>
        <end position="636"/>
    </location>
</feature>
<organism evidence="14 15">
    <name type="scientific">Zygosaccharomyces mellis</name>
    <dbReference type="NCBI Taxonomy" id="42258"/>
    <lineage>
        <taxon>Eukaryota</taxon>
        <taxon>Fungi</taxon>
        <taxon>Dikarya</taxon>
        <taxon>Ascomycota</taxon>
        <taxon>Saccharomycotina</taxon>
        <taxon>Saccharomycetes</taxon>
        <taxon>Saccharomycetales</taxon>
        <taxon>Saccharomycetaceae</taxon>
        <taxon>Zygosaccharomyces</taxon>
    </lineage>
</organism>